<protein>
    <submittedName>
        <fullName evidence="3">Rhodanese-like domain-containing protein</fullName>
    </submittedName>
</protein>
<dbReference type="SMART" id="SM00450">
    <property type="entry name" value="RHOD"/>
    <property type="match status" value="1"/>
</dbReference>
<dbReference type="Proteomes" id="UP001595962">
    <property type="component" value="Unassembled WGS sequence"/>
</dbReference>
<dbReference type="PANTHER" id="PTHR43031:SF18">
    <property type="entry name" value="RHODANESE-RELATED SULFURTRANSFERASES"/>
    <property type="match status" value="1"/>
</dbReference>
<feature type="chain" id="PRO_5047303682" evidence="1">
    <location>
        <begin position="20"/>
        <end position="112"/>
    </location>
</feature>
<dbReference type="Pfam" id="PF00581">
    <property type="entry name" value="Rhodanese"/>
    <property type="match status" value="1"/>
</dbReference>
<sequence length="112" mass="12330">MMKAIICALLLWWAGSALAAEVVWLDVRSVQEFQAGHLDGALNLPHDQIEKITTLIADKTTPVKLYCRSGRRSALALEAMKKLGYTQLENAGGYQQLKAQHQLGLQDKPDGV</sequence>
<proteinExistence type="predicted"/>
<organism evidence="3 4">
    <name type="scientific">Rheinheimera marina</name>
    <dbReference type="NCBI Taxonomy" id="1774958"/>
    <lineage>
        <taxon>Bacteria</taxon>
        <taxon>Pseudomonadati</taxon>
        <taxon>Pseudomonadota</taxon>
        <taxon>Gammaproteobacteria</taxon>
        <taxon>Chromatiales</taxon>
        <taxon>Chromatiaceae</taxon>
        <taxon>Rheinheimera</taxon>
    </lineage>
</organism>
<evidence type="ECO:0000259" key="2">
    <source>
        <dbReference type="PROSITE" id="PS50206"/>
    </source>
</evidence>
<dbReference type="RefSeq" id="WP_377332062.1">
    <property type="nucleotide sequence ID" value="NZ_JBHSGB010000005.1"/>
</dbReference>
<keyword evidence="4" id="KW-1185">Reference proteome</keyword>
<dbReference type="PROSITE" id="PS50206">
    <property type="entry name" value="RHODANESE_3"/>
    <property type="match status" value="1"/>
</dbReference>
<dbReference type="Gene3D" id="3.40.250.10">
    <property type="entry name" value="Rhodanese-like domain"/>
    <property type="match status" value="1"/>
</dbReference>
<comment type="caution">
    <text evidence="3">The sequence shown here is derived from an EMBL/GenBank/DDBJ whole genome shotgun (WGS) entry which is preliminary data.</text>
</comment>
<dbReference type="EMBL" id="JBHSGB010000005">
    <property type="protein sequence ID" value="MFC4654255.1"/>
    <property type="molecule type" value="Genomic_DNA"/>
</dbReference>
<dbReference type="SUPFAM" id="SSF52821">
    <property type="entry name" value="Rhodanese/Cell cycle control phosphatase"/>
    <property type="match status" value="1"/>
</dbReference>
<dbReference type="PANTHER" id="PTHR43031">
    <property type="entry name" value="FAD-DEPENDENT OXIDOREDUCTASE"/>
    <property type="match status" value="1"/>
</dbReference>
<dbReference type="InterPro" id="IPR001763">
    <property type="entry name" value="Rhodanese-like_dom"/>
</dbReference>
<evidence type="ECO:0000256" key="1">
    <source>
        <dbReference type="SAM" id="SignalP"/>
    </source>
</evidence>
<name>A0ABV9JHR4_9GAMM</name>
<accession>A0ABV9JHR4</accession>
<dbReference type="InterPro" id="IPR050229">
    <property type="entry name" value="GlpE_sulfurtransferase"/>
</dbReference>
<evidence type="ECO:0000313" key="4">
    <source>
        <dbReference type="Proteomes" id="UP001595962"/>
    </source>
</evidence>
<feature type="domain" description="Rhodanese" evidence="2">
    <location>
        <begin position="18"/>
        <end position="106"/>
    </location>
</feature>
<gene>
    <name evidence="3" type="ORF">ACFO3I_04350</name>
</gene>
<keyword evidence="1" id="KW-0732">Signal</keyword>
<dbReference type="InterPro" id="IPR036873">
    <property type="entry name" value="Rhodanese-like_dom_sf"/>
</dbReference>
<dbReference type="CDD" id="cd00158">
    <property type="entry name" value="RHOD"/>
    <property type="match status" value="1"/>
</dbReference>
<evidence type="ECO:0000313" key="3">
    <source>
        <dbReference type="EMBL" id="MFC4654255.1"/>
    </source>
</evidence>
<reference evidence="4" key="1">
    <citation type="journal article" date="2019" name="Int. J. Syst. Evol. Microbiol.">
        <title>The Global Catalogue of Microorganisms (GCM) 10K type strain sequencing project: providing services to taxonomists for standard genome sequencing and annotation.</title>
        <authorList>
            <consortium name="The Broad Institute Genomics Platform"/>
            <consortium name="The Broad Institute Genome Sequencing Center for Infectious Disease"/>
            <person name="Wu L."/>
            <person name="Ma J."/>
        </authorList>
    </citation>
    <scope>NUCLEOTIDE SEQUENCE [LARGE SCALE GENOMIC DNA]</scope>
    <source>
        <strain evidence="4">DT28</strain>
    </source>
</reference>
<feature type="signal peptide" evidence="1">
    <location>
        <begin position="1"/>
        <end position="19"/>
    </location>
</feature>